<evidence type="ECO:0000259" key="1">
    <source>
        <dbReference type="Pfam" id="PF23296"/>
    </source>
</evidence>
<dbReference type="RefSeq" id="WP_301699756.1">
    <property type="nucleotide sequence ID" value="NZ_JAUJYW010000005.1"/>
</dbReference>
<organism evidence="2 3">
    <name type="scientific">Citrobacter enshiensis</name>
    <dbReference type="NCBI Taxonomy" id="2971264"/>
    <lineage>
        <taxon>Bacteria</taxon>
        <taxon>Pseudomonadati</taxon>
        <taxon>Pseudomonadota</taxon>
        <taxon>Gammaproteobacteria</taxon>
        <taxon>Enterobacterales</taxon>
        <taxon>Enterobacteriaceae</taxon>
        <taxon>Citrobacter</taxon>
    </lineage>
</organism>
<dbReference type="Proteomes" id="UP001174867">
    <property type="component" value="Unassembled WGS sequence"/>
</dbReference>
<protein>
    <recommendedName>
        <fullName evidence="1">DUF7079 domain-containing protein</fullName>
    </recommendedName>
</protein>
<feature type="domain" description="DUF7079" evidence="1">
    <location>
        <begin position="10"/>
        <end position="120"/>
    </location>
</feature>
<dbReference type="EMBL" id="JAUJYW010000005">
    <property type="protein sequence ID" value="MDN8600657.1"/>
    <property type="molecule type" value="Genomic_DNA"/>
</dbReference>
<dbReference type="Pfam" id="PF23296">
    <property type="entry name" value="DUF7079"/>
    <property type="match status" value="1"/>
</dbReference>
<sequence>MHLSEAELITRAPVWYALSELFTWRELQDYDYRWMAHVLKDSGLSREEIFTILDEEVAPALQTNLLYNPTPVIDEWSEDDIKELVSRYVSRKPTMIERVIPSRFLFKQRRKYIQDEILKLTAELDKGT</sequence>
<name>A0ABT8PWE4_9ENTR</name>
<reference evidence="2 3" key="1">
    <citation type="submission" date="2023-07" db="EMBL/GenBank/DDBJ databases">
        <title>Citrobacter selenititolerans sp. nov., isolated from seleniferous soil.</title>
        <authorList>
            <person name="Zhang S."/>
            <person name="Li K."/>
            <person name="Peng J."/>
            <person name="Wang H."/>
            <person name="Sun J."/>
            <person name="Guo Y."/>
        </authorList>
    </citation>
    <scope>NUCLEOTIDE SEQUENCE [LARGE SCALE GENOMIC DNA]</scope>
    <source>
        <strain evidence="2 3">S2-9</strain>
    </source>
</reference>
<keyword evidence="3" id="KW-1185">Reference proteome</keyword>
<proteinExistence type="predicted"/>
<evidence type="ECO:0000313" key="2">
    <source>
        <dbReference type="EMBL" id="MDN8600657.1"/>
    </source>
</evidence>
<accession>A0ABT8PWE4</accession>
<comment type="caution">
    <text evidence="2">The sequence shown here is derived from an EMBL/GenBank/DDBJ whole genome shotgun (WGS) entry which is preliminary data.</text>
</comment>
<gene>
    <name evidence="2" type="ORF">Q0A17_14760</name>
</gene>
<evidence type="ECO:0000313" key="3">
    <source>
        <dbReference type="Proteomes" id="UP001174867"/>
    </source>
</evidence>
<dbReference type="InterPro" id="IPR055507">
    <property type="entry name" value="DUF7079"/>
</dbReference>